<dbReference type="Proteomes" id="UP000005540">
    <property type="component" value="Unassembled WGS sequence"/>
</dbReference>
<dbReference type="EMBL" id="ABZS01000083">
    <property type="protein sequence ID" value="EEP60526.1"/>
    <property type="molecule type" value="Genomic_DNA"/>
</dbReference>
<dbReference type="InterPro" id="IPR050492">
    <property type="entry name" value="Bact_metal-bind_prot9"/>
</dbReference>
<evidence type="ECO:0000313" key="6">
    <source>
        <dbReference type="EMBL" id="EEP60526.1"/>
    </source>
</evidence>
<sequence length="243" mass="28413">MKRIILSVLLLFSFSFAEVKITTTIKPLADIVKEVGKDKVNVAYIIPSNVNFHTYEYKPMDIKKVYESDLFVFIGYGEPNISSLTKNLKKERLMQITNLKGIFLLKEEDHDEIHPAVWLDPENAKVIAKAVMDFLISKDKQNAQFYKSNYLEFEKKVNEILNYGKTKLSSVKNKYFVSYHYEFPYFIKRFNLIYLAEIEMGHGREPSPKHLMEVIQKIKKYNVKAIFTSKQFFNPKTANIVIS</sequence>
<dbReference type="PRINTS" id="PR00690">
    <property type="entry name" value="ADHESNFAMILY"/>
</dbReference>
<dbReference type="Gene3D" id="3.40.50.1980">
    <property type="entry name" value="Nitrogenase molybdenum iron protein domain"/>
    <property type="match status" value="2"/>
</dbReference>
<evidence type="ECO:0000256" key="2">
    <source>
        <dbReference type="ARBA" id="ARBA00022448"/>
    </source>
</evidence>
<dbReference type="GO" id="GO:0046872">
    <property type="term" value="F:metal ion binding"/>
    <property type="evidence" value="ECO:0007669"/>
    <property type="project" value="InterPro"/>
</dbReference>
<feature type="signal peptide" evidence="5">
    <location>
        <begin position="1"/>
        <end position="17"/>
    </location>
</feature>
<name>C4FK67_9AQUI</name>
<dbReference type="SUPFAM" id="SSF53807">
    <property type="entry name" value="Helical backbone' metal receptor"/>
    <property type="match status" value="1"/>
</dbReference>
<feature type="chain" id="PRO_5002937920" evidence="5">
    <location>
        <begin position="18"/>
        <end position="243"/>
    </location>
</feature>
<keyword evidence="2 4" id="KW-0813">Transport</keyword>
<dbReference type="PANTHER" id="PTHR42953">
    <property type="entry name" value="HIGH-AFFINITY ZINC UPTAKE SYSTEM PROTEIN ZNUA-RELATED"/>
    <property type="match status" value="1"/>
</dbReference>
<proteinExistence type="inferred from homology"/>
<dbReference type="PANTHER" id="PTHR42953:SF3">
    <property type="entry name" value="HIGH-AFFINITY ZINC UPTAKE SYSTEM PROTEIN ZNUA"/>
    <property type="match status" value="1"/>
</dbReference>
<evidence type="ECO:0000256" key="4">
    <source>
        <dbReference type="RuleBase" id="RU003512"/>
    </source>
</evidence>
<feature type="non-terminal residue" evidence="6">
    <location>
        <position position="243"/>
    </location>
</feature>
<evidence type="ECO:0000256" key="5">
    <source>
        <dbReference type="SAM" id="SignalP"/>
    </source>
</evidence>
<keyword evidence="7" id="KW-1185">Reference proteome</keyword>
<organism evidence="6 7">
    <name type="scientific">Sulfurihydrogenibium yellowstonense SS-5</name>
    <dbReference type="NCBI Taxonomy" id="432331"/>
    <lineage>
        <taxon>Bacteria</taxon>
        <taxon>Pseudomonadati</taxon>
        <taxon>Aquificota</taxon>
        <taxon>Aquificia</taxon>
        <taxon>Aquificales</taxon>
        <taxon>Hydrogenothermaceae</taxon>
        <taxon>Sulfurihydrogenibium</taxon>
    </lineage>
</organism>
<keyword evidence="3 5" id="KW-0732">Signal</keyword>
<dbReference type="InterPro" id="IPR006129">
    <property type="entry name" value="AdhesinB"/>
</dbReference>
<dbReference type="InterPro" id="IPR006127">
    <property type="entry name" value="ZnuA-like"/>
</dbReference>
<dbReference type="OrthoDB" id="9810636at2"/>
<gene>
    <name evidence="6" type="ORF">SULYE_0967</name>
</gene>
<dbReference type="InterPro" id="IPR006128">
    <property type="entry name" value="Lipoprotein_PsaA-like"/>
</dbReference>
<dbReference type="GO" id="GO:0007155">
    <property type="term" value="P:cell adhesion"/>
    <property type="evidence" value="ECO:0007669"/>
    <property type="project" value="InterPro"/>
</dbReference>
<evidence type="ECO:0000256" key="1">
    <source>
        <dbReference type="ARBA" id="ARBA00011028"/>
    </source>
</evidence>
<dbReference type="RefSeq" id="WP_007546957.1">
    <property type="nucleotide sequence ID" value="NZ_ABZS01000083.1"/>
</dbReference>
<protein>
    <submittedName>
        <fullName evidence="6">Cation ABC transporter, periplasmic cation-binding protein</fullName>
    </submittedName>
</protein>
<comment type="caution">
    <text evidence="6">The sequence shown here is derived from an EMBL/GenBank/DDBJ whole genome shotgun (WGS) entry which is preliminary data.</text>
</comment>
<dbReference type="GO" id="GO:0030001">
    <property type="term" value="P:metal ion transport"/>
    <property type="evidence" value="ECO:0007669"/>
    <property type="project" value="InterPro"/>
</dbReference>
<dbReference type="Pfam" id="PF01297">
    <property type="entry name" value="ZnuA"/>
    <property type="match status" value="1"/>
</dbReference>
<evidence type="ECO:0000256" key="3">
    <source>
        <dbReference type="ARBA" id="ARBA00022729"/>
    </source>
</evidence>
<accession>C4FK67</accession>
<evidence type="ECO:0000313" key="7">
    <source>
        <dbReference type="Proteomes" id="UP000005540"/>
    </source>
</evidence>
<reference evidence="6 7" key="1">
    <citation type="submission" date="2009-04" db="EMBL/GenBank/DDBJ databases">
        <authorList>
            <person name="Reysenbach A.-L."/>
            <person name="Heidelberg J.F."/>
            <person name="Nelson W.C."/>
        </authorList>
    </citation>
    <scope>NUCLEOTIDE SEQUENCE [LARGE SCALE GENOMIC DNA]</scope>
    <source>
        <strain evidence="6 7">SS-5</strain>
    </source>
</reference>
<dbReference type="PRINTS" id="PR00691">
    <property type="entry name" value="ADHESINB"/>
</dbReference>
<dbReference type="AlphaFoldDB" id="C4FK67"/>
<comment type="similarity">
    <text evidence="1 4">Belongs to the bacterial solute-binding protein 9 family.</text>
</comment>